<dbReference type="PROSITE" id="PS51257">
    <property type="entry name" value="PROKAR_LIPOPROTEIN"/>
    <property type="match status" value="1"/>
</dbReference>
<proteinExistence type="predicted"/>
<accession>A0ABU2ZQI9</accession>
<dbReference type="RefSeq" id="WP_311368402.1">
    <property type="nucleotide sequence ID" value="NZ_JAVRHX010000002.1"/>
</dbReference>
<keyword evidence="3" id="KW-1185">Reference proteome</keyword>
<evidence type="ECO:0000256" key="1">
    <source>
        <dbReference type="SAM" id="SignalP"/>
    </source>
</evidence>
<comment type="caution">
    <text evidence="2">The sequence shown here is derived from an EMBL/GenBank/DDBJ whole genome shotgun (WGS) entry which is preliminary data.</text>
</comment>
<feature type="signal peptide" evidence="1">
    <location>
        <begin position="1"/>
        <end position="19"/>
    </location>
</feature>
<keyword evidence="1" id="KW-0732">Signal</keyword>
<gene>
    <name evidence="2" type="ORF">RM552_08530</name>
</gene>
<protein>
    <recommendedName>
        <fullName evidence="4">Lipoprotein</fullName>
    </recommendedName>
</protein>
<evidence type="ECO:0000313" key="2">
    <source>
        <dbReference type="EMBL" id="MDT0594882.1"/>
    </source>
</evidence>
<feature type="chain" id="PRO_5045253210" description="Lipoprotein" evidence="1">
    <location>
        <begin position="20"/>
        <end position="235"/>
    </location>
</feature>
<reference evidence="2 3" key="1">
    <citation type="submission" date="2023-09" db="EMBL/GenBank/DDBJ databases">
        <authorList>
            <person name="Rey-Velasco X."/>
        </authorList>
    </citation>
    <scope>NUCLEOTIDE SEQUENCE [LARGE SCALE GENOMIC DNA]</scope>
    <source>
        <strain evidence="2 3">P117</strain>
    </source>
</reference>
<dbReference type="Proteomes" id="UP001253545">
    <property type="component" value="Unassembled WGS sequence"/>
</dbReference>
<dbReference type="EMBL" id="JAVRHX010000002">
    <property type="protein sequence ID" value="MDT0594882.1"/>
    <property type="molecule type" value="Genomic_DNA"/>
</dbReference>
<evidence type="ECO:0008006" key="4">
    <source>
        <dbReference type="Google" id="ProtNLM"/>
    </source>
</evidence>
<evidence type="ECO:0000313" key="3">
    <source>
        <dbReference type="Proteomes" id="UP001253545"/>
    </source>
</evidence>
<sequence length="235" mass="25817">MSQKAVFLFFSLLVLFACGGSDSSSTPQTSSSGTPIAQPNMPSGLEPPYGGTVFLNPDIITSQDPSIFQSIMSMGLGNREMFDRRTNSFNNVQNVYLFQAIYDGGYVIEVQVNPEFGSESEAQRQAQFYAESIGRIPSVLFKDLETVWIHAGDELFGGGNYNILIHTKQGERYVANGYLEEVLVHEGSHTSLDADHARSSGWLNAQMTDNHFISTYARDNSGRGCSRNLHSFSGS</sequence>
<organism evidence="2 3">
    <name type="scientific">Glaciecola petra</name>
    <dbReference type="NCBI Taxonomy" id="3075602"/>
    <lineage>
        <taxon>Bacteria</taxon>
        <taxon>Pseudomonadati</taxon>
        <taxon>Pseudomonadota</taxon>
        <taxon>Gammaproteobacteria</taxon>
        <taxon>Alteromonadales</taxon>
        <taxon>Alteromonadaceae</taxon>
        <taxon>Glaciecola</taxon>
    </lineage>
</organism>
<name>A0ABU2ZQI9_9ALTE</name>